<dbReference type="InterPro" id="IPR006311">
    <property type="entry name" value="TAT_signal"/>
</dbReference>
<name>A0AAE9H612_ALCFA</name>
<dbReference type="Gene3D" id="3.40.190.10">
    <property type="entry name" value="Periplasmic binding protein-like II"/>
    <property type="match status" value="2"/>
</dbReference>
<dbReference type="NCBIfam" id="TIGR01728">
    <property type="entry name" value="SsuA_fam"/>
    <property type="match status" value="1"/>
</dbReference>
<dbReference type="Proteomes" id="UP000830925">
    <property type="component" value="Chromosome"/>
</dbReference>
<keyword evidence="3" id="KW-0813">Transport</keyword>
<evidence type="ECO:0000259" key="8">
    <source>
        <dbReference type="SMART" id="SM00062"/>
    </source>
</evidence>
<dbReference type="PROSITE" id="PS51318">
    <property type="entry name" value="TAT"/>
    <property type="match status" value="1"/>
</dbReference>
<dbReference type="SMART" id="SM00062">
    <property type="entry name" value="PBPb"/>
    <property type="match status" value="1"/>
</dbReference>
<evidence type="ECO:0000313" key="10">
    <source>
        <dbReference type="Proteomes" id="UP000830925"/>
    </source>
</evidence>
<evidence type="ECO:0000256" key="2">
    <source>
        <dbReference type="ARBA" id="ARBA00010742"/>
    </source>
</evidence>
<dbReference type="FunFam" id="3.40.190.10:FF:000050">
    <property type="entry name" value="Sulfonate ABC transporter substrate-binding protein"/>
    <property type="match status" value="1"/>
</dbReference>
<dbReference type="PANTHER" id="PTHR30024">
    <property type="entry name" value="ALIPHATIC SULFONATES-BINDING PROTEIN-RELATED"/>
    <property type="match status" value="1"/>
</dbReference>
<feature type="chain" id="PRO_5041975793" description="Putative aliphatic sulfonates-binding protein" evidence="7">
    <location>
        <begin position="36"/>
        <end position="330"/>
    </location>
</feature>
<dbReference type="InterPro" id="IPR015168">
    <property type="entry name" value="SsuA/THI5"/>
</dbReference>
<feature type="domain" description="Solute-binding protein family 3/N-terminal" evidence="8">
    <location>
        <begin position="40"/>
        <end position="261"/>
    </location>
</feature>
<evidence type="ECO:0000256" key="4">
    <source>
        <dbReference type="ARBA" id="ARBA00022729"/>
    </source>
</evidence>
<comment type="function">
    <text evidence="5">Part of a binding-protein-dependent transport system for aliphatic sulfonates. Putative binding protein.</text>
</comment>
<protein>
    <recommendedName>
        <fullName evidence="6">Putative aliphatic sulfonates-binding protein</fullName>
    </recommendedName>
</protein>
<keyword evidence="4 7" id="KW-0732">Signal</keyword>
<reference evidence="9" key="1">
    <citation type="submission" date="2022-04" db="EMBL/GenBank/DDBJ databases">
        <title>Genomic mining of Alcaligenes faecalis D334 producing ectoin and derivatives.</title>
        <authorList>
            <person name="Doan V.T."/>
            <person name="Quach N.T."/>
            <person name="Vu T.-H.-N."/>
            <person name="Phi Q.-T."/>
        </authorList>
    </citation>
    <scope>NUCLEOTIDE SEQUENCE</scope>
    <source>
        <strain evidence="9">D334</strain>
    </source>
</reference>
<dbReference type="GO" id="GO:0016020">
    <property type="term" value="C:membrane"/>
    <property type="evidence" value="ECO:0007669"/>
    <property type="project" value="InterPro"/>
</dbReference>
<evidence type="ECO:0000256" key="3">
    <source>
        <dbReference type="ARBA" id="ARBA00022448"/>
    </source>
</evidence>
<dbReference type="SUPFAM" id="SSF53850">
    <property type="entry name" value="Periplasmic binding protein-like II"/>
    <property type="match status" value="1"/>
</dbReference>
<comment type="subcellular location">
    <subcellularLocation>
        <location evidence="1">Periplasm</location>
    </subcellularLocation>
</comment>
<dbReference type="PANTHER" id="PTHR30024:SF42">
    <property type="entry name" value="ALIPHATIC SULFONATES-BINDING PROTEIN-RELATED"/>
    <property type="match status" value="1"/>
</dbReference>
<dbReference type="RefSeq" id="WP_247965991.1">
    <property type="nucleotide sequence ID" value="NZ_CP095873.1"/>
</dbReference>
<evidence type="ECO:0000256" key="1">
    <source>
        <dbReference type="ARBA" id="ARBA00004418"/>
    </source>
</evidence>
<feature type="signal peptide" evidence="7">
    <location>
        <begin position="1"/>
        <end position="35"/>
    </location>
</feature>
<proteinExistence type="inferred from homology"/>
<organism evidence="9 10">
    <name type="scientific">Alcaligenes faecalis</name>
    <dbReference type="NCBI Taxonomy" id="511"/>
    <lineage>
        <taxon>Bacteria</taxon>
        <taxon>Pseudomonadati</taxon>
        <taxon>Pseudomonadota</taxon>
        <taxon>Betaproteobacteria</taxon>
        <taxon>Burkholderiales</taxon>
        <taxon>Alcaligenaceae</taxon>
        <taxon>Alcaligenes</taxon>
    </lineage>
</organism>
<dbReference type="InterPro" id="IPR010067">
    <property type="entry name" value="ABC_SsuA_sub-bd"/>
</dbReference>
<dbReference type="EMBL" id="CP095873">
    <property type="protein sequence ID" value="UPL20920.1"/>
    <property type="molecule type" value="Genomic_DNA"/>
</dbReference>
<dbReference type="GO" id="GO:0042597">
    <property type="term" value="C:periplasmic space"/>
    <property type="evidence" value="ECO:0007669"/>
    <property type="project" value="UniProtKB-SubCell"/>
</dbReference>
<gene>
    <name evidence="9" type="ORF">MXF72_16210</name>
</gene>
<comment type="similarity">
    <text evidence="2">Belongs to the bacterial solute-binding protein SsuA/TauA family.</text>
</comment>
<dbReference type="AlphaFoldDB" id="A0AAE9H612"/>
<evidence type="ECO:0000256" key="6">
    <source>
        <dbReference type="ARBA" id="ARBA00070228"/>
    </source>
</evidence>
<dbReference type="Pfam" id="PF09084">
    <property type="entry name" value="NMT1"/>
    <property type="match status" value="1"/>
</dbReference>
<evidence type="ECO:0000256" key="7">
    <source>
        <dbReference type="SAM" id="SignalP"/>
    </source>
</evidence>
<dbReference type="GO" id="GO:0042626">
    <property type="term" value="F:ATPase-coupled transmembrane transporter activity"/>
    <property type="evidence" value="ECO:0007669"/>
    <property type="project" value="InterPro"/>
</dbReference>
<evidence type="ECO:0000313" key="9">
    <source>
        <dbReference type="EMBL" id="UPL20920.1"/>
    </source>
</evidence>
<dbReference type="CDD" id="cd01008">
    <property type="entry name" value="PBP2_NrtA_SsuA_CpmA_like"/>
    <property type="match status" value="1"/>
</dbReference>
<sequence>MSRSPLLTRRSLLKAGGAALASGLVLPSFSRAALANDTQTVRLGWGPGGIPPIARRRGELEKRLLAQGIKVQWVGPFPNHAPSMQAIVGGSADFSFWGSTTPALAAMLAGSPLAFASFNVYSPRSTQIIVKKDSGINEVSDLVGKRIAVNKAGLGEFLVVAALEKHNIDLKEVQFVYLNPPDAGPAFASNKVDAWAMWSPGVEISLIANDAKSLFFEGKDLDFLIDYSSLVVARDFAEKQPTLVRAVLDAYYEEGKWISEHPEEAEEFARQENGYSEAVRDLLVSYRRQNRFYEAGDQDFMADFQRAADWLAERKIIKAPIKVSDYSLKF</sequence>
<accession>A0AAE9H612</accession>
<evidence type="ECO:0000256" key="5">
    <source>
        <dbReference type="ARBA" id="ARBA00055538"/>
    </source>
</evidence>
<dbReference type="InterPro" id="IPR001638">
    <property type="entry name" value="Solute-binding_3/MltF_N"/>
</dbReference>